<evidence type="ECO:0000259" key="1">
    <source>
        <dbReference type="Pfam" id="PF03732"/>
    </source>
</evidence>
<keyword evidence="3" id="KW-1185">Reference proteome</keyword>
<dbReference type="Pfam" id="PF03732">
    <property type="entry name" value="Retrotrans_gag"/>
    <property type="match status" value="1"/>
</dbReference>
<comment type="caution">
    <text evidence="2">The sequence shown here is derived from an EMBL/GenBank/DDBJ whole genome shotgun (WGS) entry which is preliminary data.</text>
</comment>
<evidence type="ECO:0000313" key="2">
    <source>
        <dbReference type="EMBL" id="KAD4982022.1"/>
    </source>
</evidence>
<feature type="domain" description="Retrotransposon gag" evidence="1">
    <location>
        <begin position="104"/>
        <end position="202"/>
    </location>
</feature>
<name>A0A5N6NP42_9ASTR</name>
<sequence>MAGRRRGRKNAGGRGNINLTDTKLNALISERVEEEIVARKAARNQDQLTQETNPNPPHCIFKTFLGCKPHSFSGTGGAAGLLRWTEKLESTFIMSNCRVNDRVKYATGTLEGAALTWWDTNVQTIGRETSNAIPWEEFKRMMNHEYFPHDKVQKSEMEFRNHGMIGSEIEAYTSRSYELAHLCPEMVTPAYKHLERYIEGLTPQVRDMVLFADPTTLRQAVYLAHELTDTTVIQGLLPPRG</sequence>
<gene>
    <name evidence="2" type="ORF">E3N88_18693</name>
</gene>
<organism evidence="2 3">
    <name type="scientific">Mikania micrantha</name>
    <name type="common">bitter vine</name>
    <dbReference type="NCBI Taxonomy" id="192012"/>
    <lineage>
        <taxon>Eukaryota</taxon>
        <taxon>Viridiplantae</taxon>
        <taxon>Streptophyta</taxon>
        <taxon>Embryophyta</taxon>
        <taxon>Tracheophyta</taxon>
        <taxon>Spermatophyta</taxon>
        <taxon>Magnoliopsida</taxon>
        <taxon>eudicotyledons</taxon>
        <taxon>Gunneridae</taxon>
        <taxon>Pentapetalae</taxon>
        <taxon>asterids</taxon>
        <taxon>campanulids</taxon>
        <taxon>Asterales</taxon>
        <taxon>Asteraceae</taxon>
        <taxon>Asteroideae</taxon>
        <taxon>Heliantheae alliance</taxon>
        <taxon>Eupatorieae</taxon>
        <taxon>Mikania</taxon>
    </lineage>
</organism>
<proteinExistence type="predicted"/>
<dbReference type="EMBL" id="SZYD01000010">
    <property type="protein sequence ID" value="KAD4982022.1"/>
    <property type="molecule type" value="Genomic_DNA"/>
</dbReference>
<dbReference type="Proteomes" id="UP000326396">
    <property type="component" value="Linkage Group LG18"/>
</dbReference>
<reference evidence="2 3" key="1">
    <citation type="submission" date="2019-05" db="EMBL/GenBank/DDBJ databases">
        <title>Mikania micrantha, genome provides insights into the molecular mechanism of rapid growth.</title>
        <authorList>
            <person name="Liu B."/>
        </authorList>
    </citation>
    <scope>NUCLEOTIDE SEQUENCE [LARGE SCALE GENOMIC DNA]</scope>
    <source>
        <strain evidence="2">NLD-2019</strain>
        <tissue evidence="2">Leaf</tissue>
    </source>
</reference>
<evidence type="ECO:0000313" key="3">
    <source>
        <dbReference type="Proteomes" id="UP000326396"/>
    </source>
</evidence>
<dbReference type="InterPro" id="IPR005162">
    <property type="entry name" value="Retrotrans_gag_dom"/>
</dbReference>
<dbReference type="OrthoDB" id="2272416at2759"/>
<accession>A0A5N6NP42</accession>
<dbReference type="AlphaFoldDB" id="A0A5N6NP42"/>
<protein>
    <recommendedName>
        <fullName evidence="1">Retrotransposon gag domain-containing protein</fullName>
    </recommendedName>
</protein>